<comment type="function">
    <text evidence="4">5'-3' exonuclease acting preferentially on double-stranded DNA.</text>
</comment>
<dbReference type="GO" id="GO:0017108">
    <property type="term" value="F:5'-flap endonuclease activity"/>
    <property type="evidence" value="ECO:0007669"/>
    <property type="project" value="InterPro"/>
</dbReference>
<dbReference type="SUPFAM" id="SSF47807">
    <property type="entry name" value="5' to 3' exonuclease, C-terminal subdomain"/>
    <property type="match status" value="1"/>
</dbReference>
<evidence type="ECO:0000313" key="8">
    <source>
        <dbReference type="Proteomes" id="UP000002164"/>
    </source>
</evidence>
<evidence type="ECO:0000256" key="2">
    <source>
        <dbReference type="ARBA" id="ARBA00022801"/>
    </source>
</evidence>
<evidence type="ECO:0000256" key="3">
    <source>
        <dbReference type="ARBA" id="ARBA00023125"/>
    </source>
</evidence>
<dbReference type="PANTHER" id="PTHR42646:SF2">
    <property type="entry name" value="5'-3' EXONUCLEASE FAMILY PROTEIN"/>
    <property type="match status" value="1"/>
</dbReference>
<protein>
    <recommendedName>
        <fullName evidence="5">5'-3' exonuclease</fullName>
    </recommendedName>
</protein>
<dbReference type="AlphaFoldDB" id="B1HWJ8"/>
<proteinExistence type="predicted"/>
<dbReference type="EMBL" id="CP000817">
    <property type="protein sequence ID" value="ACA38155.1"/>
    <property type="molecule type" value="Genomic_DNA"/>
</dbReference>
<dbReference type="CDD" id="cd09859">
    <property type="entry name" value="PIN_53EXO"/>
    <property type="match status" value="1"/>
</dbReference>
<name>B1HWJ8_LYSSC</name>
<dbReference type="InterPro" id="IPR002421">
    <property type="entry name" value="5-3_exonuclease"/>
</dbReference>
<gene>
    <name evidence="7" type="ordered locus">Bsph_0530</name>
</gene>
<dbReference type="InterPro" id="IPR036279">
    <property type="entry name" value="5-3_exonuclease_C_sf"/>
</dbReference>
<dbReference type="PANTHER" id="PTHR42646">
    <property type="entry name" value="FLAP ENDONUCLEASE XNI"/>
    <property type="match status" value="1"/>
</dbReference>
<dbReference type="GO" id="GO:0008409">
    <property type="term" value="F:5'-3' exonuclease activity"/>
    <property type="evidence" value="ECO:0007669"/>
    <property type="project" value="InterPro"/>
</dbReference>
<organism evidence="7 8">
    <name type="scientific">Lysinibacillus sphaericus (strain C3-41)</name>
    <dbReference type="NCBI Taxonomy" id="444177"/>
    <lineage>
        <taxon>Bacteria</taxon>
        <taxon>Bacillati</taxon>
        <taxon>Bacillota</taxon>
        <taxon>Bacilli</taxon>
        <taxon>Bacillales</taxon>
        <taxon>Bacillaceae</taxon>
        <taxon>Lysinibacillus</taxon>
    </lineage>
</organism>
<feature type="domain" description="5'-3' exonuclease" evidence="6">
    <location>
        <begin position="6"/>
        <end position="267"/>
    </location>
</feature>
<reference evidence="7 8" key="1">
    <citation type="journal article" date="2008" name="J. Bacteriol.">
        <title>Complete genome sequence of the mosquitocidal bacterium Bacillus sphaericus C3-41 and comparison with those of closely related Bacillus species.</title>
        <authorList>
            <person name="Hu X."/>
            <person name="Fan W."/>
            <person name="Han B."/>
            <person name="Liu H."/>
            <person name="Zheng D."/>
            <person name="Li Q."/>
            <person name="Dong W."/>
            <person name="Yan J."/>
            <person name="Gao M."/>
            <person name="Berry C."/>
            <person name="Yuan Z."/>
        </authorList>
    </citation>
    <scope>NUCLEOTIDE SEQUENCE [LARGE SCALE GENOMIC DNA]</scope>
    <source>
        <strain evidence="7 8">C3-41</strain>
    </source>
</reference>
<dbReference type="GO" id="GO:0003677">
    <property type="term" value="F:DNA binding"/>
    <property type="evidence" value="ECO:0007669"/>
    <property type="project" value="UniProtKB-KW"/>
</dbReference>
<dbReference type="InterPro" id="IPR020046">
    <property type="entry name" value="5-3_exonucl_a-hlix_arch_N"/>
</dbReference>
<sequence length="296" mass="32914">MMTTVPKLLIVDGMALLFRSFFASAAMGHFIRLADGTPTNGAQGFVRHVLTAQSLMKPTHMAVCWDMGAHTFRNELFDGYKANRPAPPEEMLPQFDMAKNLSLQMGWQNFGVKGMEADDLIGSMIAKWQDDADITVISGDKDLLQLLRPSTEIAFMKKGYTEYDIYTHGRFKEEYSIEPAQFAQVKAFMGDTSDGYPGVKGIGPKQALTLIQTYGSIDSVLASLGELKPGQRTKIQDQIDMLKLSHELATIQTDVPIEADLSSLVLPNYEPQIFKEMEESGYTLIAKHARSLYSLI</sequence>
<dbReference type="KEGG" id="lsp:Bsph_0530"/>
<dbReference type="Proteomes" id="UP000002164">
    <property type="component" value="Chromosome"/>
</dbReference>
<evidence type="ECO:0000256" key="4">
    <source>
        <dbReference type="ARBA" id="ARBA00049957"/>
    </source>
</evidence>
<dbReference type="CDD" id="cd09898">
    <property type="entry name" value="H3TH_53EXO"/>
    <property type="match status" value="1"/>
</dbReference>
<keyword evidence="7" id="KW-0269">Exonuclease</keyword>
<dbReference type="SMART" id="SM00475">
    <property type="entry name" value="53EXOc"/>
    <property type="match status" value="1"/>
</dbReference>
<dbReference type="Gene3D" id="3.40.50.1010">
    <property type="entry name" value="5'-nuclease"/>
    <property type="match status" value="1"/>
</dbReference>
<dbReference type="Pfam" id="PF02739">
    <property type="entry name" value="5_3_exonuc_N"/>
    <property type="match status" value="1"/>
</dbReference>
<evidence type="ECO:0000256" key="1">
    <source>
        <dbReference type="ARBA" id="ARBA00022722"/>
    </source>
</evidence>
<dbReference type="SUPFAM" id="SSF88723">
    <property type="entry name" value="PIN domain-like"/>
    <property type="match status" value="1"/>
</dbReference>
<dbReference type="HOGENOM" id="CLU_004675_1_5_9"/>
<evidence type="ECO:0000259" key="6">
    <source>
        <dbReference type="SMART" id="SM00475"/>
    </source>
</evidence>
<dbReference type="GO" id="GO:0033567">
    <property type="term" value="P:DNA replication, Okazaki fragment processing"/>
    <property type="evidence" value="ECO:0007669"/>
    <property type="project" value="InterPro"/>
</dbReference>
<dbReference type="InterPro" id="IPR038969">
    <property type="entry name" value="FEN"/>
</dbReference>
<evidence type="ECO:0000313" key="7">
    <source>
        <dbReference type="EMBL" id="ACA38155.1"/>
    </source>
</evidence>
<dbReference type="SMART" id="SM00279">
    <property type="entry name" value="HhH2"/>
    <property type="match status" value="1"/>
</dbReference>
<evidence type="ECO:0000256" key="5">
    <source>
        <dbReference type="ARBA" id="ARBA00050026"/>
    </source>
</evidence>
<dbReference type="EnsemblBacteria" id="ACA38155">
    <property type="protein sequence ID" value="ACA38155"/>
    <property type="gene ID" value="Bsph_0530"/>
</dbReference>
<keyword evidence="2 7" id="KW-0378">Hydrolase</keyword>
<dbReference type="FunFam" id="1.10.150.20:FF:000003">
    <property type="entry name" value="DNA polymerase I"/>
    <property type="match status" value="1"/>
</dbReference>
<accession>B1HWJ8</accession>
<keyword evidence="1" id="KW-0540">Nuclease</keyword>
<dbReference type="InterPro" id="IPR008918">
    <property type="entry name" value="HhH2"/>
</dbReference>
<keyword evidence="3" id="KW-0238">DNA-binding</keyword>
<dbReference type="Gene3D" id="1.10.150.20">
    <property type="entry name" value="5' to 3' exonuclease, C-terminal subdomain"/>
    <property type="match status" value="1"/>
</dbReference>
<dbReference type="Pfam" id="PF01367">
    <property type="entry name" value="5_3_exonuc"/>
    <property type="match status" value="1"/>
</dbReference>
<dbReference type="InterPro" id="IPR020045">
    <property type="entry name" value="DNA_polI_H3TH"/>
</dbReference>
<dbReference type="InterPro" id="IPR029060">
    <property type="entry name" value="PIN-like_dom_sf"/>
</dbReference>